<reference evidence="3 5" key="1">
    <citation type="submission" date="2019-11" db="EMBL/GenBank/DDBJ databases">
        <title>Characterisation of Fundicoccus ignavus gen. nov. sp. nov., a novel genus of the family Aerococcaceae from bulk tank milk.</title>
        <authorList>
            <person name="Siebert A."/>
            <person name="Huptas C."/>
            <person name="Wenning M."/>
            <person name="Scherer S."/>
            <person name="Doll E.V."/>
        </authorList>
    </citation>
    <scope>NUCLEOTIDE SEQUENCE [LARGE SCALE GENOMIC DNA]</scope>
    <source>
        <strain evidence="3 5">DSM 109652</strain>
    </source>
</reference>
<dbReference type="Pfam" id="PF11392">
    <property type="entry name" value="AllH"/>
    <property type="match status" value="1"/>
</dbReference>
<evidence type="ECO:0000313" key="2">
    <source>
        <dbReference type="EMBL" id="MRI84367.1"/>
    </source>
</evidence>
<evidence type="ECO:0000313" key="1">
    <source>
        <dbReference type="EMBL" id="MRI81590.1"/>
    </source>
</evidence>
<reference evidence="4 6" key="2">
    <citation type="submission" date="2019-11" db="EMBL/GenBank/DDBJ databases">
        <title>Characterisation of Fundicoccus ignavus gen. nov. sp. nov., a novel genus of the family Aerococcaceae isolated from bulk tank milk.</title>
        <authorList>
            <person name="Siebert A."/>
            <person name="Huptas C."/>
            <person name="Wenning M."/>
            <person name="Scherer S."/>
            <person name="Doll E.V."/>
        </authorList>
    </citation>
    <scope>NUCLEOTIDE SEQUENCE [LARGE SCALE GENOMIC DNA]</scope>
    <source>
        <strain evidence="1 6">DSM 109653</strain>
        <strain evidence="2 4">WS4759</strain>
    </source>
</reference>
<protein>
    <submittedName>
        <fullName evidence="2">DUF2877 domain-containing protein</fullName>
    </submittedName>
</protein>
<name>A0A6I2G9A5_9LACT</name>
<dbReference type="Proteomes" id="UP000469870">
    <property type="component" value="Unassembled WGS sequence"/>
</dbReference>
<sequence>MTQSNQNTSNQLASSIVISHYLAESILDNCTHSNVKVHSVFPNGFNLELKGQLIFIGKHGEDVSAFGLTLEKRVFEQLSAHLQVGQRVKMTPELWTFYTRPTLLQLVPSKLNKVVLDIPKVTREDLRNSQLLTIIEEVRALENSGFAHSENLMTALKQWSHEDEIPEQLIRDLVGAGIGLTPSGDDFLQGLLLIESALGEKKRLCQQVETVLKDRTTTAVSHAYYSALFAGKVNLSWVNLLRAVKAQASVATITALVQDIQHYGATSGNDILVGIATGLKSI</sequence>
<comment type="caution">
    <text evidence="2">The sequence shown here is derived from an EMBL/GenBank/DDBJ whole genome shotgun (WGS) entry which is preliminary data.</text>
</comment>
<evidence type="ECO:0000313" key="3">
    <source>
        <dbReference type="EMBL" id="MRJ47423.1"/>
    </source>
</evidence>
<dbReference type="AlphaFoldDB" id="A0A6I2G9A5"/>
<evidence type="ECO:0000313" key="5">
    <source>
        <dbReference type="Proteomes" id="UP000440066"/>
    </source>
</evidence>
<evidence type="ECO:0000313" key="4">
    <source>
        <dbReference type="Proteomes" id="UP000430975"/>
    </source>
</evidence>
<proteinExistence type="predicted"/>
<dbReference type="InterPro" id="IPR021530">
    <property type="entry name" value="AllH-like"/>
</dbReference>
<keyword evidence="4" id="KW-1185">Reference proteome</keyword>
<dbReference type="Proteomes" id="UP000430975">
    <property type="component" value="Unassembled WGS sequence"/>
</dbReference>
<dbReference type="EMBL" id="WJQT01000009">
    <property type="protein sequence ID" value="MRJ47423.1"/>
    <property type="molecule type" value="Genomic_DNA"/>
</dbReference>
<dbReference type="Proteomes" id="UP000440066">
    <property type="component" value="Unassembled WGS sequence"/>
</dbReference>
<evidence type="ECO:0000313" key="6">
    <source>
        <dbReference type="Proteomes" id="UP000469870"/>
    </source>
</evidence>
<organism evidence="2 4">
    <name type="scientific">Fundicoccus ignavus</name>
    <dbReference type="NCBI Taxonomy" id="2664442"/>
    <lineage>
        <taxon>Bacteria</taxon>
        <taxon>Bacillati</taxon>
        <taxon>Bacillota</taxon>
        <taxon>Bacilli</taxon>
        <taxon>Lactobacillales</taxon>
        <taxon>Aerococcaceae</taxon>
        <taxon>Fundicoccus</taxon>
    </lineage>
</organism>
<dbReference type="RefSeq" id="WP_153832501.1">
    <property type="nucleotide sequence ID" value="NZ_WJQR01000005.1"/>
</dbReference>
<gene>
    <name evidence="3" type="ORF">GF867_07585</name>
    <name evidence="2" type="ORF">GIY09_00420</name>
    <name evidence="1" type="ORF">GIY11_06120</name>
</gene>
<dbReference type="EMBL" id="WJQS01000001">
    <property type="protein sequence ID" value="MRI84367.1"/>
    <property type="molecule type" value="Genomic_DNA"/>
</dbReference>
<dbReference type="EMBL" id="WJQR01000005">
    <property type="protein sequence ID" value="MRI81590.1"/>
    <property type="molecule type" value="Genomic_DNA"/>
</dbReference>
<accession>A0A6I2G9A5</accession>